<evidence type="ECO:0000313" key="4">
    <source>
        <dbReference type="Proteomes" id="UP001154282"/>
    </source>
</evidence>
<comment type="caution">
    <text evidence="3">The sequence shown here is derived from an EMBL/GenBank/DDBJ whole genome shotgun (WGS) entry which is preliminary data.</text>
</comment>
<gene>
    <name evidence="3" type="ORF">LITE_LOCUS49316</name>
</gene>
<keyword evidence="4" id="KW-1185">Reference proteome</keyword>
<dbReference type="GO" id="GO:0009507">
    <property type="term" value="C:chloroplast"/>
    <property type="evidence" value="ECO:0007669"/>
    <property type="project" value="TreeGrafter"/>
</dbReference>
<sequence>MAALLRHHPLPPAVPSPSRHRFLPPSHPPLVLSFRRRVAVVRASGNSDFDRFARKAWRSANDGFELFLFEAKKTVERIDRKYSVGRRLNVATQSAVDRARLIDRDLNITVRWRAFTMDFSRNWPRYRKQLNDLMDTPLGRFSYAMFFVWFALSGWVFRFIIYGSWILPLAVPLIIAAIGNNLVIKGSCPACRQDFMGIKNRAIRCAGCGNIVWYPEDDVFSRGGGAGGGGKKGTKPSKSDPNVIDVEFEEK</sequence>
<evidence type="ECO:0000256" key="2">
    <source>
        <dbReference type="SAM" id="Phobius"/>
    </source>
</evidence>
<feature type="region of interest" description="Disordered" evidence="1">
    <location>
        <begin position="1"/>
        <end position="20"/>
    </location>
</feature>
<keyword evidence="2" id="KW-0812">Transmembrane</keyword>
<dbReference type="Proteomes" id="UP001154282">
    <property type="component" value="Unassembled WGS sequence"/>
</dbReference>
<name>A0AAV0RPW2_9ROSI</name>
<organism evidence="3 4">
    <name type="scientific">Linum tenue</name>
    <dbReference type="NCBI Taxonomy" id="586396"/>
    <lineage>
        <taxon>Eukaryota</taxon>
        <taxon>Viridiplantae</taxon>
        <taxon>Streptophyta</taxon>
        <taxon>Embryophyta</taxon>
        <taxon>Tracheophyta</taxon>
        <taxon>Spermatophyta</taxon>
        <taxon>Magnoliopsida</taxon>
        <taxon>eudicotyledons</taxon>
        <taxon>Gunneridae</taxon>
        <taxon>Pentapetalae</taxon>
        <taxon>rosids</taxon>
        <taxon>fabids</taxon>
        <taxon>Malpighiales</taxon>
        <taxon>Linaceae</taxon>
        <taxon>Linum</taxon>
    </lineage>
</organism>
<dbReference type="EMBL" id="CAMGYJ010000011">
    <property type="protein sequence ID" value="CAI0559639.1"/>
    <property type="molecule type" value="Genomic_DNA"/>
</dbReference>
<evidence type="ECO:0000313" key="3">
    <source>
        <dbReference type="EMBL" id="CAI0559639.1"/>
    </source>
</evidence>
<feature type="transmembrane region" description="Helical" evidence="2">
    <location>
        <begin position="166"/>
        <end position="184"/>
    </location>
</feature>
<proteinExistence type="predicted"/>
<keyword evidence="2" id="KW-0472">Membrane</keyword>
<dbReference type="AlphaFoldDB" id="A0AAV0RPW2"/>
<feature type="transmembrane region" description="Helical" evidence="2">
    <location>
        <begin position="141"/>
        <end position="160"/>
    </location>
</feature>
<protein>
    <submittedName>
        <fullName evidence="3">Uncharacterized protein</fullName>
    </submittedName>
</protein>
<keyword evidence="2" id="KW-1133">Transmembrane helix</keyword>
<dbReference type="PANTHER" id="PTHR36356:SF1">
    <property type="entry name" value="EXPRESSED PROTEIN"/>
    <property type="match status" value="1"/>
</dbReference>
<reference evidence="3" key="1">
    <citation type="submission" date="2022-08" db="EMBL/GenBank/DDBJ databases">
        <authorList>
            <person name="Gutierrez-Valencia J."/>
        </authorList>
    </citation>
    <scope>NUCLEOTIDE SEQUENCE</scope>
</reference>
<feature type="region of interest" description="Disordered" evidence="1">
    <location>
        <begin position="224"/>
        <end position="251"/>
    </location>
</feature>
<accession>A0AAV0RPW2</accession>
<dbReference type="PANTHER" id="PTHR36356">
    <property type="entry name" value="EXPRESSED PROTEIN"/>
    <property type="match status" value="1"/>
</dbReference>
<evidence type="ECO:0000256" key="1">
    <source>
        <dbReference type="SAM" id="MobiDB-lite"/>
    </source>
</evidence>